<feature type="transmembrane region" description="Helical" evidence="1">
    <location>
        <begin position="77"/>
        <end position="96"/>
    </location>
</feature>
<proteinExistence type="predicted"/>
<feature type="transmembrane region" description="Helical" evidence="1">
    <location>
        <begin position="12"/>
        <end position="37"/>
    </location>
</feature>
<accession>A0A4Q9JUX8</accession>
<reference evidence="2 3" key="1">
    <citation type="submission" date="2018-07" db="EMBL/GenBank/DDBJ databases">
        <title>Campylobacter zealandensis sp. nov., isolated from birds and water in New Zealand.</title>
        <authorList>
            <person name="Wilkinson D.A."/>
            <person name="Biggs P.J."/>
            <person name="French N.P."/>
            <person name="Midwinter A.C."/>
        </authorList>
    </citation>
    <scope>NUCLEOTIDE SEQUENCE [LARGE SCALE GENOMIC DNA]</scope>
    <source>
        <strain evidence="2 3">B423b</strain>
    </source>
</reference>
<dbReference type="OrthoDB" id="9946037at2"/>
<gene>
    <name evidence="2" type="ORF">DU473_07105</name>
</gene>
<name>A0A4Q9JUX8_9BACT</name>
<sequence>MNLLNKKFILVYAIYIGIIAFIIFFGKDFINLTLLIFENLWNFFSAIEGVYYGIGFVLFFSLSIVCIALINLENKIVGILIFLLIITPLLFLFFYYSNANFSLNYFRKLYDLQFPITLILFIVVFSCFVTLTIDEKLL</sequence>
<feature type="transmembrane region" description="Helical" evidence="1">
    <location>
        <begin position="116"/>
        <end position="133"/>
    </location>
</feature>
<evidence type="ECO:0000256" key="1">
    <source>
        <dbReference type="SAM" id="Phobius"/>
    </source>
</evidence>
<organism evidence="2 3">
    <name type="scientific">Campylobacter novaezeelandiae</name>
    <dbReference type="NCBI Taxonomy" id="2267891"/>
    <lineage>
        <taxon>Bacteria</taxon>
        <taxon>Pseudomonadati</taxon>
        <taxon>Campylobacterota</taxon>
        <taxon>Epsilonproteobacteria</taxon>
        <taxon>Campylobacterales</taxon>
        <taxon>Campylobacteraceae</taxon>
        <taxon>Campylobacter</taxon>
    </lineage>
</organism>
<keyword evidence="3" id="KW-1185">Reference proteome</keyword>
<dbReference type="EMBL" id="QPGR01000015">
    <property type="protein sequence ID" value="TBR79552.1"/>
    <property type="molecule type" value="Genomic_DNA"/>
</dbReference>
<feature type="transmembrane region" description="Helical" evidence="1">
    <location>
        <begin position="49"/>
        <end position="70"/>
    </location>
</feature>
<keyword evidence="1" id="KW-1133">Transmembrane helix</keyword>
<protein>
    <submittedName>
        <fullName evidence="2">Uncharacterized protein</fullName>
    </submittedName>
</protein>
<evidence type="ECO:0000313" key="2">
    <source>
        <dbReference type="EMBL" id="TBR79552.1"/>
    </source>
</evidence>
<keyword evidence="1" id="KW-0812">Transmembrane</keyword>
<dbReference type="RefSeq" id="WP_131186860.1">
    <property type="nucleotide sequence ID" value="NZ_CP076659.1"/>
</dbReference>
<comment type="caution">
    <text evidence="2">The sequence shown here is derived from an EMBL/GenBank/DDBJ whole genome shotgun (WGS) entry which is preliminary data.</text>
</comment>
<dbReference type="Proteomes" id="UP000292583">
    <property type="component" value="Unassembled WGS sequence"/>
</dbReference>
<dbReference type="AlphaFoldDB" id="A0A4Q9JUX8"/>
<evidence type="ECO:0000313" key="3">
    <source>
        <dbReference type="Proteomes" id="UP000292583"/>
    </source>
</evidence>
<keyword evidence="1" id="KW-0472">Membrane</keyword>